<dbReference type="EMBL" id="SGBC01000001">
    <property type="protein sequence ID" value="RZD16697.1"/>
    <property type="molecule type" value="Genomic_DNA"/>
</dbReference>
<feature type="transmembrane region" description="Helical" evidence="1">
    <location>
        <begin position="12"/>
        <end position="36"/>
    </location>
</feature>
<accession>A0A519BHE5</accession>
<keyword evidence="1" id="KW-0812">Transmembrane</keyword>
<proteinExistence type="predicted"/>
<evidence type="ECO:0000256" key="1">
    <source>
        <dbReference type="SAM" id="Phobius"/>
    </source>
</evidence>
<gene>
    <name evidence="2" type="ORF">EVJ46_00195</name>
</gene>
<feature type="transmembrane region" description="Helical" evidence="1">
    <location>
        <begin position="169"/>
        <end position="192"/>
    </location>
</feature>
<dbReference type="Pfam" id="PF14002">
    <property type="entry name" value="YniB"/>
    <property type="match status" value="1"/>
</dbReference>
<keyword evidence="1" id="KW-0472">Membrane</keyword>
<dbReference type="Proteomes" id="UP000316562">
    <property type="component" value="Unassembled WGS sequence"/>
</dbReference>
<dbReference type="InterPro" id="IPR025229">
    <property type="entry name" value="YniB-like"/>
</dbReference>
<dbReference type="AlphaFoldDB" id="A0A519BHE5"/>
<feature type="transmembrane region" description="Helical" evidence="1">
    <location>
        <begin position="103"/>
        <end position="120"/>
    </location>
</feature>
<evidence type="ECO:0000313" key="3">
    <source>
        <dbReference type="Proteomes" id="UP000316562"/>
    </source>
</evidence>
<evidence type="ECO:0000313" key="2">
    <source>
        <dbReference type="EMBL" id="RZD16697.1"/>
    </source>
</evidence>
<protein>
    <submittedName>
        <fullName evidence="2">Uncharacterized protein</fullName>
    </submittedName>
</protein>
<comment type="caution">
    <text evidence="2">The sequence shown here is derived from an EMBL/GenBank/DDBJ whole genome shotgun (WGS) entry which is preliminary data.</text>
</comment>
<reference evidence="2 3" key="1">
    <citation type="journal article" date="2019" name="ISME J.">
        <title>Insights into ecological role of a new deltaproteobacterial order Candidatus Acidulodesulfobacterales by metagenomics and metatranscriptomics.</title>
        <authorList>
            <person name="Tan S."/>
            <person name="Liu J."/>
            <person name="Fang Y."/>
            <person name="Hedlund B.P."/>
            <person name="Lian Z.H."/>
            <person name="Huang L.Y."/>
            <person name="Li J.T."/>
            <person name="Huang L.N."/>
            <person name="Li W.J."/>
            <person name="Jiang H.C."/>
            <person name="Dong H.L."/>
            <person name="Shu W.S."/>
        </authorList>
    </citation>
    <scope>NUCLEOTIDE SEQUENCE [LARGE SCALE GENOMIC DNA]</scope>
    <source>
        <strain evidence="2">AP2</strain>
    </source>
</reference>
<sequence>MNLHQAKKRVWNYKIISIILRYLPLLLIIFGTLRFIRYTFVSAINNNNTKGIQAFNQIYRTLVKLINSIQHESIFFNFFLKYSPMPILSQNIEKMNTIGNYEYLFLILLIPIGVSLGESAKNLSKRIRRVKDELEEQYEWKKTSYYGNKNNVQFLEIRIEPKDNWYNSLWVKIVTGIAIVVLGQIALMWLGLTKYNS</sequence>
<keyword evidence="1" id="KW-1133">Transmembrane helix</keyword>
<organism evidence="2 3">
    <name type="scientific">Acididesulfobacter guangdongensis</name>
    <dbReference type="NCBI Taxonomy" id="2597225"/>
    <lineage>
        <taxon>Bacteria</taxon>
        <taxon>Deltaproteobacteria</taxon>
        <taxon>Candidatus Acidulodesulfobacterales</taxon>
        <taxon>Candidatus Acididesulfobacter</taxon>
    </lineage>
</organism>
<name>A0A519BHE5_ACIG2</name>